<dbReference type="OrthoDB" id="444540at2759"/>
<keyword evidence="1" id="KW-0479">Metal-binding</keyword>
<gene>
    <name evidence="6" type="ORF">PPERSA_12395</name>
</gene>
<protein>
    <recommendedName>
        <fullName evidence="5">EF-hand domain-containing protein</fullName>
    </recommendedName>
</protein>
<feature type="region of interest" description="Disordered" evidence="4">
    <location>
        <begin position="569"/>
        <end position="595"/>
    </location>
</feature>
<feature type="region of interest" description="Disordered" evidence="4">
    <location>
        <begin position="251"/>
        <end position="366"/>
    </location>
</feature>
<comment type="caution">
    <text evidence="6">The sequence shown here is derived from an EMBL/GenBank/DDBJ whole genome shotgun (WGS) entry which is preliminary data.</text>
</comment>
<evidence type="ECO:0000256" key="1">
    <source>
        <dbReference type="ARBA" id="ARBA00022723"/>
    </source>
</evidence>
<feature type="domain" description="EF-hand" evidence="5">
    <location>
        <begin position="391"/>
        <end position="421"/>
    </location>
</feature>
<feature type="domain" description="EF-hand" evidence="5">
    <location>
        <begin position="80"/>
        <end position="115"/>
    </location>
</feature>
<evidence type="ECO:0000256" key="2">
    <source>
        <dbReference type="ARBA" id="ARBA00022737"/>
    </source>
</evidence>
<dbReference type="InterPro" id="IPR002048">
    <property type="entry name" value="EF_hand_dom"/>
</dbReference>
<sequence>MASLRARQQSPVKNYEKNTNDYYQGQSQLGLFMNFQRRMIDQGCEATLLFAINLSQHANEQRQVNLESFLIVLKQAGEIHSIEEQEEIFRYFDRQNKGYINLDEFLQALRGPLPSSRQNLIKRVFQQLDTDKDQIILIQSLKDNYIAKSHPDVRIGKKSEKDVLKQFIRQVDIFSQYMNIQDGQISESEFFEFFAFISASIKNENFFELYMKACFNLQDSNLYRQEMPYQAFGSPNYKAYQYQDQFNRQQQQQQDNISVSNRSVVSSNSQLNPSQLDNLSQGNNNNQINLFNPQQNQQIKPESTIEQPDFDQVSQRSVKSAISQQRSQVSQQRSQVSQQYQQDQQSQRSQQRSQQSNRSRQSAQQDQKAFQLLYQMRQKLASRGVIGFLGIQRQLRIMDDDFDQKVNFQEFKKALRDFKISFSDEDLLILFKAIDTDGSGFLDIDELVRGIKGPMSASRKLIVEKAFKKLDKDNDGIITVNDVKGVYSARYHPDLKKGLKSEDESTRDQRVTLDEFIEYYTNVSANIDDDEHFNAIINNGFKLGSFNQQYEAFSSSPDINRQTQNLYQKSNKIDTRSQITRNAPFGTSDSPVDYSTSLRPQSAQQQVYSNLQQGDLYKQNPSRQQGTGKYIPAGVPTWNGFRWVSQTNANQQNLTTAQDLINNLKSKLRARGAKGVFSLHKQLRAYDQVNSGQITYKDFKEVLENLRLSSPENQDFQIFTHFDKELRGQINYLDFLRYIRGSMNSNRRELVKLAFNRLSQNGISQISQLKQTFRGQKNPDVLLGKKTEDEVVGEFLDDFELHHQLWEGIKQKQSQQTVDWDEFCDYYEAISIGVDDDRYFENLVRNSWGLESTEKVNRFQNQY</sequence>
<dbReference type="PANTHER" id="PTHR34524:SF6">
    <property type="entry name" value="CALCYPHOSINE LIKE"/>
    <property type="match status" value="1"/>
</dbReference>
<organism evidence="6 7">
    <name type="scientific">Pseudocohnilembus persalinus</name>
    <name type="common">Ciliate</name>
    <dbReference type="NCBI Taxonomy" id="266149"/>
    <lineage>
        <taxon>Eukaryota</taxon>
        <taxon>Sar</taxon>
        <taxon>Alveolata</taxon>
        <taxon>Ciliophora</taxon>
        <taxon>Intramacronucleata</taxon>
        <taxon>Oligohymenophorea</taxon>
        <taxon>Scuticociliatia</taxon>
        <taxon>Philasterida</taxon>
        <taxon>Pseudocohnilembidae</taxon>
        <taxon>Pseudocohnilembus</taxon>
    </lineage>
</organism>
<dbReference type="PROSITE" id="PS50222">
    <property type="entry name" value="EF_HAND_2"/>
    <property type="match status" value="4"/>
</dbReference>
<dbReference type="InParanoid" id="A0A0V0QP52"/>
<dbReference type="PANTHER" id="PTHR34524">
    <property type="entry name" value="CALCYPHOSIN"/>
    <property type="match status" value="1"/>
</dbReference>
<evidence type="ECO:0000313" key="6">
    <source>
        <dbReference type="EMBL" id="KRX03948.1"/>
    </source>
</evidence>
<evidence type="ECO:0000313" key="7">
    <source>
        <dbReference type="Proteomes" id="UP000054937"/>
    </source>
</evidence>
<dbReference type="CDD" id="cd00051">
    <property type="entry name" value="EFh"/>
    <property type="match status" value="3"/>
</dbReference>
<dbReference type="EMBL" id="LDAU01000122">
    <property type="protein sequence ID" value="KRX03948.1"/>
    <property type="molecule type" value="Genomic_DNA"/>
</dbReference>
<feature type="compositionally biased region" description="Polar residues" evidence="4">
    <location>
        <begin position="299"/>
        <end position="322"/>
    </location>
</feature>
<feature type="compositionally biased region" description="Low complexity" evidence="4">
    <location>
        <begin position="251"/>
        <end position="298"/>
    </location>
</feature>
<keyword evidence="3" id="KW-0106">Calcium</keyword>
<dbReference type="InterPro" id="IPR018247">
    <property type="entry name" value="EF_Hand_1_Ca_BS"/>
</dbReference>
<dbReference type="InterPro" id="IPR051581">
    <property type="entry name" value="Ca-bind"/>
</dbReference>
<evidence type="ECO:0000256" key="3">
    <source>
        <dbReference type="ARBA" id="ARBA00022837"/>
    </source>
</evidence>
<dbReference type="OMA" id="THHNING"/>
<dbReference type="Pfam" id="PF13499">
    <property type="entry name" value="EF-hand_7"/>
    <property type="match status" value="1"/>
</dbReference>
<keyword evidence="7" id="KW-1185">Reference proteome</keyword>
<feature type="domain" description="EF-hand" evidence="5">
    <location>
        <begin position="422"/>
        <end position="457"/>
    </location>
</feature>
<proteinExistence type="predicted"/>
<keyword evidence="2" id="KW-0677">Repeat</keyword>
<dbReference type="Gene3D" id="1.10.238.10">
    <property type="entry name" value="EF-hand"/>
    <property type="match status" value="6"/>
</dbReference>
<name>A0A0V0QP52_PSEPJ</name>
<dbReference type="Proteomes" id="UP000054937">
    <property type="component" value="Unassembled WGS sequence"/>
</dbReference>
<evidence type="ECO:0000259" key="5">
    <source>
        <dbReference type="PROSITE" id="PS50222"/>
    </source>
</evidence>
<dbReference type="AlphaFoldDB" id="A0A0V0QP52"/>
<dbReference type="GO" id="GO:0005509">
    <property type="term" value="F:calcium ion binding"/>
    <property type="evidence" value="ECO:0007669"/>
    <property type="project" value="InterPro"/>
</dbReference>
<dbReference type="Pfam" id="PF13405">
    <property type="entry name" value="EF-hand_6"/>
    <property type="match status" value="1"/>
</dbReference>
<feature type="compositionally biased region" description="Low complexity" evidence="4">
    <location>
        <begin position="323"/>
        <end position="366"/>
    </location>
</feature>
<dbReference type="SUPFAM" id="SSF47473">
    <property type="entry name" value="EF-hand"/>
    <property type="match status" value="3"/>
</dbReference>
<accession>A0A0V0QP52</accession>
<dbReference type="PROSITE" id="PS00018">
    <property type="entry name" value="EF_HAND_1"/>
    <property type="match status" value="2"/>
</dbReference>
<feature type="domain" description="EF-hand" evidence="5">
    <location>
        <begin position="458"/>
        <end position="493"/>
    </location>
</feature>
<evidence type="ECO:0000256" key="4">
    <source>
        <dbReference type="SAM" id="MobiDB-lite"/>
    </source>
</evidence>
<reference evidence="6 7" key="1">
    <citation type="journal article" date="2015" name="Sci. Rep.">
        <title>Genome of the facultative scuticociliatosis pathogen Pseudocohnilembus persalinus provides insight into its virulence through horizontal gene transfer.</title>
        <authorList>
            <person name="Xiong J."/>
            <person name="Wang G."/>
            <person name="Cheng J."/>
            <person name="Tian M."/>
            <person name="Pan X."/>
            <person name="Warren A."/>
            <person name="Jiang C."/>
            <person name="Yuan D."/>
            <person name="Miao W."/>
        </authorList>
    </citation>
    <scope>NUCLEOTIDE SEQUENCE [LARGE SCALE GENOMIC DNA]</scope>
    <source>
        <strain evidence="6">36N120E</strain>
    </source>
</reference>
<dbReference type="InterPro" id="IPR011992">
    <property type="entry name" value="EF-hand-dom_pair"/>
</dbReference>
<dbReference type="SMART" id="SM00054">
    <property type="entry name" value="EFh"/>
    <property type="match status" value="6"/>
</dbReference>